<dbReference type="AlphaFoldDB" id="A0A086T0G0"/>
<dbReference type="Proteomes" id="UP000029964">
    <property type="component" value="Unassembled WGS sequence"/>
</dbReference>
<feature type="compositionally biased region" description="Polar residues" evidence="1">
    <location>
        <begin position="33"/>
        <end position="46"/>
    </location>
</feature>
<sequence>MEPSHPRSPRQGTLTAWLSGNQRAQHTSESRPSESTGSNNPNSRSGTRFRAPRGSTGQRARLAEVAKETRTVLPDILQHIPHVQASKSEALFLSTLPALKPWECPKRTPSGRTPIRIVNEDTFNAAIALASKSPDGGRVAVLNMASHTHPGGGWIQGALAQEEALCYRSSLALSLHKRYYPWKQRMGLYTPDVVVIRGDMPSGHKLLVPDVKPADLPVVSVLGIAALRCPETRNIREQEDGGSGAVVERTIYADPDARELTKDKMRLCLRMAARRGHGLLVLGALGCGAFRNPKREVAHCWLEVFAEPEFQGGWWEEVWFAVYDRKGEGNYEVFEEVLGGVEV</sequence>
<dbReference type="InterPro" id="IPR019261">
    <property type="entry name" value="PARG_cat_microbial"/>
</dbReference>
<reference evidence="4" key="1">
    <citation type="journal article" date="2014" name="Genome Announc.">
        <title>Genome sequence and annotation of Acremonium chrysogenum, producer of the beta-lactam antibiotic cephalosporin C.</title>
        <authorList>
            <person name="Terfehr D."/>
            <person name="Dahlmann T.A."/>
            <person name="Specht T."/>
            <person name="Zadra I."/>
            <person name="Kuernsteiner H."/>
            <person name="Kueck U."/>
        </authorList>
    </citation>
    <scope>NUCLEOTIDE SEQUENCE [LARGE SCALE GENOMIC DNA]</scope>
    <source>
        <strain evidence="4">ATCC 11550 / CBS 779.69 / DSM 880 / IAM 14645 / JCM 23072 / IMI 49137</strain>
    </source>
</reference>
<dbReference type="EMBL" id="JPKY01000084">
    <property type="protein sequence ID" value="KFH42842.1"/>
    <property type="molecule type" value="Genomic_DNA"/>
</dbReference>
<dbReference type="STRING" id="857340.A0A086T0G0"/>
<keyword evidence="4" id="KW-1185">Reference proteome</keyword>
<dbReference type="InterPro" id="IPR012664">
    <property type="entry name" value="CHP02452"/>
</dbReference>
<feature type="compositionally biased region" description="Polar residues" evidence="1">
    <location>
        <begin position="10"/>
        <end position="25"/>
    </location>
</feature>
<gene>
    <name evidence="3" type="ORF">ACRE_064380</name>
</gene>
<dbReference type="Pfam" id="PF10021">
    <property type="entry name" value="PARG_cat_microb"/>
    <property type="match status" value="1"/>
</dbReference>
<dbReference type="OrthoDB" id="9985428at2759"/>
<name>A0A086T0G0_HAPC1</name>
<feature type="region of interest" description="Disordered" evidence="1">
    <location>
        <begin position="1"/>
        <end position="60"/>
    </location>
</feature>
<dbReference type="HOGENOM" id="CLU_024412_0_0_1"/>
<dbReference type="NCBIfam" id="TIGR02452">
    <property type="entry name" value="TIGR02452 family protein"/>
    <property type="match status" value="1"/>
</dbReference>
<accession>A0A086T0G0</accession>
<proteinExistence type="predicted"/>
<protein>
    <recommendedName>
        <fullName evidence="2">Microbial-type PARG catalytic domain-containing protein</fullName>
    </recommendedName>
</protein>
<evidence type="ECO:0000256" key="1">
    <source>
        <dbReference type="SAM" id="MobiDB-lite"/>
    </source>
</evidence>
<dbReference type="PANTHER" id="PTHR35596:SF1">
    <property type="entry name" value="MICROBIAL-TYPE PARG CATALYTIC DOMAIN-CONTAINING PROTEIN"/>
    <property type="match status" value="1"/>
</dbReference>
<dbReference type="Gene3D" id="3.40.220.10">
    <property type="entry name" value="Leucine Aminopeptidase, subunit E, domain 1"/>
    <property type="match status" value="1"/>
</dbReference>
<evidence type="ECO:0000313" key="4">
    <source>
        <dbReference type="Proteomes" id="UP000029964"/>
    </source>
</evidence>
<organism evidence="3 4">
    <name type="scientific">Hapsidospora chrysogenum (strain ATCC 11550 / CBS 779.69 / DSM 880 / IAM 14645 / JCM 23072 / IMI 49137)</name>
    <name type="common">Acremonium chrysogenum</name>
    <dbReference type="NCBI Taxonomy" id="857340"/>
    <lineage>
        <taxon>Eukaryota</taxon>
        <taxon>Fungi</taxon>
        <taxon>Dikarya</taxon>
        <taxon>Ascomycota</taxon>
        <taxon>Pezizomycotina</taxon>
        <taxon>Sordariomycetes</taxon>
        <taxon>Hypocreomycetidae</taxon>
        <taxon>Hypocreales</taxon>
        <taxon>Bionectriaceae</taxon>
        <taxon>Hapsidospora</taxon>
    </lineage>
</organism>
<evidence type="ECO:0000259" key="2">
    <source>
        <dbReference type="Pfam" id="PF10021"/>
    </source>
</evidence>
<dbReference type="InterPro" id="IPR043472">
    <property type="entry name" value="Macro_dom-like"/>
</dbReference>
<comment type="caution">
    <text evidence="3">The sequence shown here is derived from an EMBL/GenBank/DDBJ whole genome shotgun (WGS) entry which is preliminary data.</text>
</comment>
<feature type="domain" description="Microbial-type PARG catalytic" evidence="2">
    <location>
        <begin position="103"/>
        <end position="197"/>
    </location>
</feature>
<dbReference type="PANTHER" id="PTHR35596">
    <property type="entry name" value="DUF2263 DOMAIN-CONTAINING PROTEIN"/>
    <property type="match status" value="1"/>
</dbReference>
<dbReference type="SUPFAM" id="SSF52949">
    <property type="entry name" value="Macro domain-like"/>
    <property type="match status" value="1"/>
</dbReference>
<evidence type="ECO:0000313" key="3">
    <source>
        <dbReference type="EMBL" id="KFH42842.1"/>
    </source>
</evidence>